<sequence>MDSMKVTDNVELDFPARMSDGRMFTDYRQNCLLNNGLAKGRGSWEYRNYLTENADQLMIEFTKAQEAVTECTKCTDNTVLPVRTILNCDPEGCNYILNNPNGLGQGRQY</sequence>
<dbReference type="AlphaFoldDB" id="A0A6C0FF45"/>
<name>A0A6C0FF45_9ZZZZ</name>
<protein>
    <submittedName>
        <fullName evidence="1">Uncharacterized protein</fullName>
    </submittedName>
</protein>
<accession>A0A6C0FF45</accession>
<reference evidence="1" key="1">
    <citation type="journal article" date="2020" name="Nature">
        <title>Giant virus diversity and host interactions through global metagenomics.</title>
        <authorList>
            <person name="Schulz F."/>
            <person name="Roux S."/>
            <person name="Paez-Espino D."/>
            <person name="Jungbluth S."/>
            <person name="Walsh D.A."/>
            <person name="Denef V.J."/>
            <person name="McMahon K.D."/>
            <person name="Konstantinidis K.T."/>
            <person name="Eloe-Fadrosh E.A."/>
            <person name="Kyrpides N.C."/>
            <person name="Woyke T."/>
        </authorList>
    </citation>
    <scope>NUCLEOTIDE SEQUENCE</scope>
    <source>
        <strain evidence="1">GVMAG-S-ERX556126-94</strain>
    </source>
</reference>
<evidence type="ECO:0000313" key="1">
    <source>
        <dbReference type="EMBL" id="QHT39173.1"/>
    </source>
</evidence>
<organism evidence="1">
    <name type="scientific">viral metagenome</name>
    <dbReference type="NCBI Taxonomy" id="1070528"/>
    <lineage>
        <taxon>unclassified sequences</taxon>
        <taxon>metagenomes</taxon>
        <taxon>organismal metagenomes</taxon>
    </lineage>
</organism>
<dbReference type="EMBL" id="MN738839">
    <property type="protein sequence ID" value="QHT39173.1"/>
    <property type="molecule type" value="Genomic_DNA"/>
</dbReference>
<proteinExistence type="predicted"/>